<keyword evidence="3" id="KW-0560">Oxidoreductase</keyword>
<protein>
    <submittedName>
        <fullName evidence="6">Pyridine nucleotide-disulfide oxidoreductase, FAD/NAD(P)-binding domain protein</fullName>
    </submittedName>
</protein>
<evidence type="ECO:0000313" key="6">
    <source>
        <dbReference type="EMBL" id="OAA33589.1"/>
    </source>
</evidence>
<dbReference type="AlphaFoldDB" id="A0A166VF09"/>
<dbReference type="SUPFAM" id="SSF51905">
    <property type="entry name" value="FAD/NAD(P)-binding domain"/>
    <property type="match status" value="1"/>
</dbReference>
<comment type="caution">
    <text evidence="6">The sequence shown here is derived from an EMBL/GenBank/DDBJ whole genome shotgun (WGS) entry which is preliminary data.</text>
</comment>
<evidence type="ECO:0000256" key="1">
    <source>
        <dbReference type="ARBA" id="ARBA00009333"/>
    </source>
</evidence>
<name>A0A166VF09_9HYPO</name>
<dbReference type="InterPro" id="IPR036188">
    <property type="entry name" value="FAD/NAD-bd_sf"/>
</dbReference>
<evidence type="ECO:0000256" key="2">
    <source>
        <dbReference type="ARBA" id="ARBA00022630"/>
    </source>
</evidence>
<dbReference type="PANTHER" id="PTHR48105">
    <property type="entry name" value="THIOREDOXIN REDUCTASE 1-RELATED-RELATED"/>
    <property type="match status" value="1"/>
</dbReference>
<dbReference type="GO" id="GO:0016491">
    <property type="term" value="F:oxidoreductase activity"/>
    <property type="evidence" value="ECO:0007669"/>
    <property type="project" value="UniProtKB-KW"/>
</dbReference>
<feature type="chain" id="PRO_5007881141" evidence="4">
    <location>
        <begin position="26"/>
        <end position="400"/>
    </location>
</feature>
<dbReference type="PRINTS" id="PR00469">
    <property type="entry name" value="PNDRDTASEII"/>
</dbReference>
<dbReference type="Pfam" id="PF07992">
    <property type="entry name" value="Pyr_redox_2"/>
    <property type="match status" value="1"/>
</dbReference>
<dbReference type="STRING" id="1081109.A0A166VF09"/>
<keyword evidence="7" id="KW-1185">Reference proteome</keyword>
<dbReference type="GO" id="GO:0097237">
    <property type="term" value="P:cellular response to toxic substance"/>
    <property type="evidence" value="ECO:0007669"/>
    <property type="project" value="UniProtKB-ARBA"/>
</dbReference>
<evidence type="ECO:0000256" key="3">
    <source>
        <dbReference type="ARBA" id="ARBA00023002"/>
    </source>
</evidence>
<accession>A0A166VF09</accession>
<dbReference type="PRINTS" id="PR00368">
    <property type="entry name" value="FADPNR"/>
</dbReference>
<keyword evidence="2" id="KW-0285">Flavoprotein</keyword>
<keyword evidence="4" id="KW-0732">Signal</keyword>
<feature type="signal peptide" evidence="4">
    <location>
        <begin position="1"/>
        <end position="25"/>
    </location>
</feature>
<evidence type="ECO:0000313" key="7">
    <source>
        <dbReference type="Proteomes" id="UP000078544"/>
    </source>
</evidence>
<gene>
    <name evidence="6" type="ORF">AAL_01054</name>
</gene>
<dbReference type="InterPro" id="IPR050097">
    <property type="entry name" value="Ferredoxin-NADP_redctase_2"/>
</dbReference>
<evidence type="ECO:0000259" key="5">
    <source>
        <dbReference type="Pfam" id="PF07992"/>
    </source>
</evidence>
<dbReference type="InterPro" id="IPR023753">
    <property type="entry name" value="FAD/NAD-binding_dom"/>
</dbReference>
<dbReference type="Proteomes" id="UP000078544">
    <property type="component" value="Unassembled WGS sequence"/>
</dbReference>
<sequence>MWFSAVTALLSTLPLLALTAPAAETSPIIDFDAIIVGGGPAGLSALSALARVRRRVLLVDSGVYRNGPTRHMHDVLGFDGVQPAYYRWAARKQISFYNNAKTMNGTVTKIQPEKDKGFFTVSIKDTKGRELPYLAKKVVLATGLKDLLPATPGISENWGKGIYWCPWCDGHEHADQALGLLGPLTSVPSTVREILTLNKNIIAFVNGTDTPAQRAKTEEASPKYLDYLKLHNVRIENRTIAAIERLANVSETAGDPSLPTYPEHDSFLVNFTDGGSIRRDAFFVNFKSEQASTLGAELGVETFGGRLGVDNSKGLVTSVPGVYAIGDCNSDNSTNVPHALYSGKRTAVFLHVQLERETANAELAALHSTAKRDLHERARQVWDEVNGKPGDILYAGAYDG</sequence>
<comment type="similarity">
    <text evidence="1">Belongs to the class-II pyridine nucleotide-disulfide oxidoreductase family.</text>
</comment>
<feature type="domain" description="FAD/NAD(P)-binding" evidence="5">
    <location>
        <begin position="32"/>
        <end position="343"/>
    </location>
</feature>
<dbReference type="EMBL" id="AZGY01000001">
    <property type="protein sequence ID" value="OAA33589.1"/>
    <property type="molecule type" value="Genomic_DNA"/>
</dbReference>
<organism evidence="6 7">
    <name type="scientific">Moelleriella libera RCEF 2490</name>
    <dbReference type="NCBI Taxonomy" id="1081109"/>
    <lineage>
        <taxon>Eukaryota</taxon>
        <taxon>Fungi</taxon>
        <taxon>Dikarya</taxon>
        <taxon>Ascomycota</taxon>
        <taxon>Pezizomycotina</taxon>
        <taxon>Sordariomycetes</taxon>
        <taxon>Hypocreomycetidae</taxon>
        <taxon>Hypocreales</taxon>
        <taxon>Clavicipitaceae</taxon>
        <taxon>Moelleriella</taxon>
    </lineage>
</organism>
<proteinExistence type="inferred from homology"/>
<dbReference type="Gene3D" id="3.50.50.60">
    <property type="entry name" value="FAD/NAD(P)-binding domain"/>
    <property type="match status" value="2"/>
</dbReference>
<dbReference type="OrthoDB" id="4570620at2759"/>
<reference evidence="6 7" key="1">
    <citation type="journal article" date="2016" name="Genome Biol. Evol.">
        <title>Divergent and convergent evolution of fungal pathogenicity.</title>
        <authorList>
            <person name="Shang Y."/>
            <person name="Xiao G."/>
            <person name="Zheng P."/>
            <person name="Cen K."/>
            <person name="Zhan S."/>
            <person name="Wang C."/>
        </authorList>
    </citation>
    <scope>NUCLEOTIDE SEQUENCE [LARGE SCALE GENOMIC DNA]</scope>
    <source>
        <strain evidence="6 7">RCEF 2490</strain>
    </source>
</reference>
<evidence type="ECO:0000256" key="4">
    <source>
        <dbReference type="SAM" id="SignalP"/>
    </source>
</evidence>